<keyword evidence="2" id="KW-0808">Transferase</keyword>
<dbReference type="SUPFAM" id="SSF53335">
    <property type="entry name" value="S-adenosyl-L-methionine-dependent methyltransferases"/>
    <property type="match status" value="1"/>
</dbReference>
<dbReference type="Pfam" id="PF13649">
    <property type="entry name" value="Methyltransf_25"/>
    <property type="match status" value="1"/>
</dbReference>
<protein>
    <submittedName>
        <fullName evidence="2">SAM-dependent methyltransferase</fullName>
    </submittedName>
</protein>
<dbReference type="Gene3D" id="3.40.50.150">
    <property type="entry name" value="Vaccinia Virus protein VP39"/>
    <property type="match status" value="1"/>
</dbReference>
<evidence type="ECO:0000259" key="1">
    <source>
        <dbReference type="Pfam" id="PF13649"/>
    </source>
</evidence>
<dbReference type="EMBL" id="JACCFY010000001">
    <property type="protein sequence ID" value="NYJ77986.1"/>
    <property type="molecule type" value="Genomic_DNA"/>
</dbReference>
<dbReference type="AlphaFoldDB" id="A0A7Z0GMN6"/>
<dbReference type="GO" id="GO:0008168">
    <property type="term" value="F:methyltransferase activity"/>
    <property type="evidence" value="ECO:0007669"/>
    <property type="project" value="UniProtKB-KW"/>
</dbReference>
<dbReference type="Proteomes" id="UP000535437">
    <property type="component" value="Unassembled WGS sequence"/>
</dbReference>
<name>A0A7Z0GMN6_9MICC</name>
<gene>
    <name evidence="2" type="ORF">HNR09_001397</name>
</gene>
<keyword evidence="3" id="KW-1185">Reference proteome</keyword>
<feature type="domain" description="Methyltransferase" evidence="1">
    <location>
        <begin position="45"/>
        <end position="137"/>
    </location>
</feature>
<keyword evidence="2" id="KW-0489">Methyltransferase</keyword>
<dbReference type="RefSeq" id="WP_179541393.1">
    <property type="nucleotide sequence ID" value="NZ_BAAALL010000002.1"/>
</dbReference>
<organism evidence="2 3">
    <name type="scientific">Nesterenkonia xinjiangensis</name>
    <dbReference type="NCBI Taxonomy" id="225327"/>
    <lineage>
        <taxon>Bacteria</taxon>
        <taxon>Bacillati</taxon>
        <taxon>Actinomycetota</taxon>
        <taxon>Actinomycetes</taxon>
        <taxon>Micrococcales</taxon>
        <taxon>Micrococcaceae</taxon>
        <taxon>Nesterenkonia</taxon>
    </lineage>
</organism>
<dbReference type="InterPro" id="IPR029063">
    <property type="entry name" value="SAM-dependent_MTases_sf"/>
</dbReference>
<dbReference type="CDD" id="cd02440">
    <property type="entry name" value="AdoMet_MTases"/>
    <property type="match status" value="1"/>
</dbReference>
<comment type="caution">
    <text evidence="2">The sequence shown here is derived from an EMBL/GenBank/DDBJ whole genome shotgun (WGS) entry which is preliminary data.</text>
</comment>
<sequence length="250" mass="27817">MTVQDTGYAEQFEGWYDRVFRKDESAEVLAEFLAGQHPDPASGTLELGVGTGRIAVPLARRVGQVVGVDSSSLMLDALQEECGEDLVVPRYGDMRTYTDHRRFGLIYIVCSALSLVLSREEQQQAVQRAADLLIPGGRLVLEAHNRPGCVGLHEGKTRTTLFFPYPERNTGLQTHATLLPDDLWHCSQIWFEADGTHRIGTEVLRLITPEDTDAYAHLAGLEPDGSWSDPLRSPYAEQSLMFIATYRKPS</sequence>
<accession>A0A7Z0GMN6</accession>
<evidence type="ECO:0000313" key="2">
    <source>
        <dbReference type="EMBL" id="NYJ77986.1"/>
    </source>
</evidence>
<reference evidence="2 3" key="1">
    <citation type="submission" date="2020-07" db="EMBL/GenBank/DDBJ databases">
        <title>Sequencing the genomes of 1000 actinobacteria strains.</title>
        <authorList>
            <person name="Klenk H.-P."/>
        </authorList>
    </citation>
    <scope>NUCLEOTIDE SEQUENCE [LARGE SCALE GENOMIC DNA]</scope>
    <source>
        <strain evidence="2 3">DSM 15475</strain>
    </source>
</reference>
<dbReference type="InterPro" id="IPR041698">
    <property type="entry name" value="Methyltransf_25"/>
</dbReference>
<proteinExistence type="predicted"/>
<dbReference type="GO" id="GO:0032259">
    <property type="term" value="P:methylation"/>
    <property type="evidence" value="ECO:0007669"/>
    <property type="project" value="UniProtKB-KW"/>
</dbReference>
<evidence type="ECO:0000313" key="3">
    <source>
        <dbReference type="Proteomes" id="UP000535437"/>
    </source>
</evidence>